<dbReference type="PROSITE" id="PS51257">
    <property type="entry name" value="PROKAR_LIPOPROTEIN"/>
    <property type="match status" value="1"/>
</dbReference>
<comment type="caution">
    <text evidence="2">The sequence shown here is derived from an EMBL/GenBank/DDBJ whole genome shotgun (WGS) entry which is preliminary data.</text>
</comment>
<name>A0A0P9KX43_9PSED</name>
<dbReference type="Proteomes" id="UP000278587">
    <property type="component" value="Unassembled WGS sequence"/>
</dbReference>
<sequence length="77" mass="9027">MFFKHQVLNAKTAQVFAGGYSGLSCTYDERIDFYDFFCHLGIPRQVVYDVLDVRKMDETSMRGRKKPYAIRRRAPSQ</sequence>
<proteinExistence type="predicted"/>
<accession>A0A0P9KX43</accession>
<dbReference type="AlphaFoldDB" id="A0A0P9KX43"/>
<evidence type="ECO:0000313" key="3">
    <source>
        <dbReference type="Proteomes" id="UP000269872"/>
    </source>
</evidence>
<reference evidence="3 4" key="1">
    <citation type="submission" date="2018-08" db="EMBL/GenBank/DDBJ databases">
        <title>Recombination of ecologically and evolutionarily significant loci maintains genetic cohesion in the Pseudomonas syringae species complex.</title>
        <authorList>
            <person name="Dillon M."/>
            <person name="Thakur S."/>
            <person name="Almeida R.N.D."/>
            <person name="Weir B.S."/>
            <person name="Guttman D.S."/>
        </authorList>
    </citation>
    <scope>NUCLEOTIDE SEQUENCE [LARGE SCALE GENOMIC DNA]</scope>
    <source>
        <strain evidence="1 4">ICMP 4086</strain>
        <strain evidence="2 3">ICMP 7496</strain>
    </source>
</reference>
<evidence type="ECO:0000313" key="1">
    <source>
        <dbReference type="EMBL" id="RMM04991.1"/>
    </source>
</evidence>
<evidence type="ECO:0000313" key="2">
    <source>
        <dbReference type="EMBL" id="RMV78064.1"/>
    </source>
</evidence>
<gene>
    <name evidence="2" type="ORF">ALP05_101635</name>
    <name evidence="1" type="ORF">ALQ84_101491</name>
</gene>
<dbReference type="EMBL" id="RBOC01000174">
    <property type="protein sequence ID" value="RMM04991.1"/>
    <property type="molecule type" value="Genomic_DNA"/>
</dbReference>
<dbReference type="EMBL" id="RBUY01000034">
    <property type="protein sequence ID" value="RMV78064.1"/>
    <property type="molecule type" value="Genomic_DNA"/>
</dbReference>
<protein>
    <submittedName>
        <fullName evidence="2">Uncharacterized protein</fullName>
    </submittedName>
</protein>
<evidence type="ECO:0000313" key="4">
    <source>
        <dbReference type="Proteomes" id="UP000278587"/>
    </source>
</evidence>
<organism evidence="2 3">
    <name type="scientific">Pseudomonas caricapapayae</name>
    <dbReference type="NCBI Taxonomy" id="46678"/>
    <lineage>
        <taxon>Bacteria</taxon>
        <taxon>Pseudomonadati</taxon>
        <taxon>Pseudomonadota</taxon>
        <taxon>Gammaproteobacteria</taxon>
        <taxon>Pseudomonadales</taxon>
        <taxon>Pseudomonadaceae</taxon>
        <taxon>Pseudomonas</taxon>
    </lineage>
</organism>
<dbReference type="Proteomes" id="UP000269872">
    <property type="component" value="Unassembled WGS sequence"/>
</dbReference>